<feature type="chain" id="PRO_5032600721" description="Thiol:disulfide interchange protein DsbD" evidence="7">
    <location>
        <begin position="28"/>
        <end position="738"/>
    </location>
</feature>
<dbReference type="KEGG" id="luo:HHL09_23640"/>
<evidence type="ECO:0000256" key="7">
    <source>
        <dbReference type="SAM" id="SignalP"/>
    </source>
</evidence>
<evidence type="ECO:0000313" key="11">
    <source>
        <dbReference type="Proteomes" id="UP000501812"/>
    </source>
</evidence>
<evidence type="ECO:0000259" key="9">
    <source>
        <dbReference type="Pfam" id="PF11412"/>
    </source>
</evidence>
<feature type="transmembrane region" description="Helical" evidence="6">
    <location>
        <begin position="588"/>
        <end position="605"/>
    </location>
</feature>
<evidence type="ECO:0000259" key="8">
    <source>
        <dbReference type="Pfam" id="PF02683"/>
    </source>
</evidence>
<dbReference type="InterPro" id="IPR036249">
    <property type="entry name" value="Thioredoxin-like_sf"/>
</dbReference>
<evidence type="ECO:0000313" key="10">
    <source>
        <dbReference type="EMBL" id="QJE98649.1"/>
    </source>
</evidence>
<evidence type="ECO:0000256" key="4">
    <source>
        <dbReference type="ARBA" id="ARBA00022989"/>
    </source>
</evidence>
<dbReference type="Pfam" id="PF02683">
    <property type="entry name" value="DsbD_TM"/>
    <property type="match status" value="1"/>
</dbReference>
<dbReference type="PANTHER" id="PTHR32234">
    <property type="entry name" value="THIOL:DISULFIDE INTERCHANGE PROTEIN DSBD"/>
    <property type="match status" value="1"/>
</dbReference>
<dbReference type="GO" id="GO:0045454">
    <property type="term" value="P:cell redox homeostasis"/>
    <property type="evidence" value="ECO:0007669"/>
    <property type="project" value="TreeGrafter"/>
</dbReference>
<sequence length="738" mass="77656">MPVMRFTQYLLTAVFAGSGLFSLPATAQEDFLNPLGSAAGAAAEKETPATAVILSDAKEIAPGQAFRVALKITHAPHWHTYYLNPGFVGSPPEIKWTLPEGFTAGALEFPVPLRGESAGFPLYGYEGTAYFLQTITPPATLKAGETVTLSGKASWLVCKEQCVNGDAELSLALPVATSATPNAEAAADFTKADAAMPLKAPAWEVTASETADSVTLHLKGGSGTVAEPKNVYFFSSNVIEDATKPQAFAKDGSGWTLTIPRNEDTDPKPDVIDGILKSDNGWLEGNASQGLALAAIKIGAPGGSTAAAVAPSSSDSGANAGSSPSSSTLGLPATLAFMFIGGLILNLMPCVFPVIGLKIMGFVQQAGHDRKKVVTHGFAFTGGVLVSFWALCALMLAGGIRNWGGQLQNPWVVLCLLLVMLVFALSMFGVFEIGAGATGVGGNLANKEGISGTFFSGVLATVVATPCSAPFLGTGLAAAVQLPTPLFILAFTFMALGLSLPYLLLSFFPALVDRLPRPGPWMESFKQGMSFLLFGTVAYLAWVYILQVGDQLAGQKSLHVLLGLTIIAAGFWILGRWSVPYRSPKSRVIGRVAAAAFVVSGFVLSKPSPAPVVVADAPVIQWEEWSLAKQEALLKEGKSVYVDFTARWCLTCQTNKAAAYTEDTARLFKAHGIVALKADKTVDKPEIDTELKRLGQVAIPVNVLYAKGDPKPVITQTILTAGYLQGFVRQHLGEGLQP</sequence>
<comment type="subcellular location">
    <subcellularLocation>
        <location evidence="1">Membrane</location>
        <topology evidence="1">Multi-pass membrane protein</topology>
    </subcellularLocation>
</comment>
<dbReference type="EMBL" id="CP051774">
    <property type="protein sequence ID" value="QJE98649.1"/>
    <property type="molecule type" value="Genomic_DNA"/>
</dbReference>
<protein>
    <recommendedName>
        <fullName evidence="12">Thiol:disulfide interchange protein DsbD</fullName>
    </recommendedName>
</protein>
<feature type="transmembrane region" description="Helical" evidence="6">
    <location>
        <begin position="558"/>
        <end position="576"/>
    </location>
</feature>
<dbReference type="GO" id="GO:0017004">
    <property type="term" value="P:cytochrome complex assembly"/>
    <property type="evidence" value="ECO:0007669"/>
    <property type="project" value="UniProtKB-KW"/>
</dbReference>
<dbReference type="GO" id="GO:0015035">
    <property type="term" value="F:protein-disulfide reductase activity"/>
    <property type="evidence" value="ECO:0007669"/>
    <property type="project" value="TreeGrafter"/>
</dbReference>
<feature type="transmembrane region" description="Helical" evidence="6">
    <location>
        <begin position="486"/>
        <end position="508"/>
    </location>
</feature>
<evidence type="ECO:0000256" key="3">
    <source>
        <dbReference type="ARBA" id="ARBA00022748"/>
    </source>
</evidence>
<dbReference type="AlphaFoldDB" id="A0A858RQM2"/>
<feature type="domain" description="Cytochrome C biogenesis protein transmembrane" evidence="8">
    <location>
        <begin position="334"/>
        <end position="540"/>
    </location>
</feature>
<gene>
    <name evidence="10" type="ORF">HHL09_23640</name>
</gene>
<accession>A0A858RQM2</accession>
<feature type="signal peptide" evidence="7">
    <location>
        <begin position="1"/>
        <end position="27"/>
    </location>
</feature>
<organism evidence="10 11">
    <name type="scientific">Luteolibacter luteus</name>
    <dbReference type="NCBI Taxonomy" id="2728835"/>
    <lineage>
        <taxon>Bacteria</taxon>
        <taxon>Pseudomonadati</taxon>
        <taxon>Verrucomicrobiota</taxon>
        <taxon>Verrucomicrobiia</taxon>
        <taxon>Verrucomicrobiales</taxon>
        <taxon>Verrucomicrobiaceae</taxon>
        <taxon>Luteolibacter</taxon>
    </lineage>
</organism>
<feature type="transmembrane region" description="Helical" evidence="6">
    <location>
        <begin position="454"/>
        <end position="480"/>
    </location>
</feature>
<keyword evidence="5 6" id="KW-0472">Membrane</keyword>
<feature type="transmembrane region" description="Helical" evidence="6">
    <location>
        <begin position="378"/>
        <end position="399"/>
    </location>
</feature>
<keyword evidence="2 6" id="KW-0812">Transmembrane</keyword>
<evidence type="ECO:0000256" key="5">
    <source>
        <dbReference type="ARBA" id="ARBA00023136"/>
    </source>
</evidence>
<dbReference type="Pfam" id="PF11412">
    <property type="entry name" value="DsbD_N"/>
    <property type="match status" value="1"/>
</dbReference>
<feature type="domain" description="Thiol:disulfide interchange protein DsbD N-terminal" evidence="9">
    <location>
        <begin position="61"/>
        <end position="171"/>
    </location>
</feature>
<dbReference type="InterPro" id="IPR003834">
    <property type="entry name" value="Cyt_c_assmbl_TM_dom"/>
</dbReference>
<feature type="transmembrane region" description="Helical" evidence="6">
    <location>
        <begin position="529"/>
        <end position="546"/>
    </location>
</feature>
<reference evidence="10 11" key="1">
    <citation type="submission" date="2020-04" db="EMBL/GenBank/DDBJ databases">
        <title>Luteolibacter sp. G-1-1-1 isolated from soil.</title>
        <authorList>
            <person name="Dahal R.H."/>
        </authorList>
    </citation>
    <scope>NUCLEOTIDE SEQUENCE [LARGE SCALE GENOMIC DNA]</scope>
    <source>
        <strain evidence="10 11">G-1-1-1</strain>
    </source>
</reference>
<dbReference type="Pfam" id="PF13899">
    <property type="entry name" value="Thioredoxin_7"/>
    <property type="match status" value="1"/>
</dbReference>
<dbReference type="RefSeq" id="WP_169457136.1">
    <property type="nucleotide sequence ID" value="NZ_CP051774.1"/>
</dbReference>
<evidence type="ECO:0008006" key="12">
    <source>
        <dbReference type="Google" id="ProtNLM"/>
    </source>
</evidence>
<proteinExistence type="predicted"/>
<keyword evidence="4 6" id="KW-1133">Transmembrane helix</keyword>
<evidence type="ECO:0000256" key="1">
    <source>
        <dbReference type="ARBA" id="ARBA00004141"/>
    </source>
</evidence>
<dbReference type="InterPro" id="IPR028250">
    <property type="entry name" value="DsbDN"/>
</dbReference>
<dbReference type="GO" id="GO:0016020">
    <property type="term" value="C:membrane"/>
    <property type="evidence" value="ECO:0007669"/>
    <property type="project" value="UniProtKB-SubCell"/>
</dbReference>
<evidence type="ECO:0000256" key="2">
    <source>
        <dbReference type="ARBA" id="ARBA00022692"/>
    </source>
</evidence>
<dbReference type="SUPFAM" id="SSF52833">
    <property type="entry name" value="Thioredoxin-like"/>
    <property type="match status" value="1"/>
</dbReference>
<dbReference type="Proteomes" id="UP000501812">
    <property type="component" value="Chromosome"/>
</dbReference>
<keyword evidence="7" id="KW-0732">Signal</keyword>
<evidence type="ECO:0000256" key="6">
    <source>
        <dbReference type="SAM" id="Phobius"/>
    </source>
</evidence>
<dbReference type="Gene3D" id="3.40.30.10">
    <property type="entry name" value="Glutaredoxin"/>
    <property type="match status" value="1"/>
</dbReference>
<dbReference type="PANTHER" id="PTHR32234:SF3">
    <property type="entry name" value="SUPPRESSION OF COPPER SENSITIVITY PROTEIN"/>
    <property type="match status" value="1"/>
</dbReference>
<keyword evidence="11" id="KW-1185">Reference proteome</keyword>
<feature type="transmembrane region" description="Helical" evidence="6">
    <location>
        <begin position="335"/>
        <end position="357"/>
    </location>
</feature>
<feature type="transmembrane region" description="Helical" evidence="6">
    <location>
        <begin position="411"/>
        <end position="433"/>
    </location>
</feature>
<keyword evidence="3" id="KW-0201">Cytochrome c-type biogenesis</keyword>
<name>A0A858RQM2_9BACT</name>